<reference evidence="2" key="1">
    <citation type="submission" date="2023-08" db="EMBL/GenBank/DDBJ databases">
        <authorList>
            <person name="Chen Y."/>
            <person name="Shah S."/>
            <person name="Dougan E. K."/>
            <person name="Thang M."/>
            <person name="Chan C."/>
        </authorList>
    </citation>
    <scope>NUCLEOTIDE SEQUENCE</scope>
</reference>
<keyword evidence="3" id="KW-1185">Reference proteome</keyword>
<evidence type="ECO:0000313" key="3">
    <source>
        <dbReference type="Proteomes" id="UP001178507"/>
    </source>
</evidence>
<accession>A0AA36I2P6</accession>
<gene>
    <name evidence="2" type="ORF">EVOR1521_LOCUS8036</name>
</gene>
<dbReference type="EMBL" id="CAUJNA010000669">
    <property type="protein sequence ID" value="CAJ1379956.1"/>
    <property type="molecule type" value="Genomic_DNA"/>
</dbReference>
<evidence type="ECO:0000313" key="2">
    <source>
        <dbReference type="EMBL" id="CAJ1379956.1"/>
    </source>
</evidence>
<feature type="region of interest" description="Disordered" evidence="1">
    <location>
        <begin position="31"/>
        <end position="63"/>
    </location>
</feature>
<organism evidence="2 3">
    <name type="scientific">Effrenium voratum</name>
    <dbReference type="NCBI Taxonomy" id="2562239"/>
    <lineage>
        <taxon>Eukaryota</taxon>
        <taxon>Sar</taxon>
        <taxon>Alveolata</taxon>
        <taxon>Dinophyceae</taxon>
        <taxon>Suessiales</taxon>
        <taxon>Symbiodiniaceae</taxon>
        <taxon>Effrenium</taxon>
    </lineage>
</organism>
<protein>
    <submittedName>
        <fullName evidence="2">Uncharacterized protein</fullName>
    </submittedName>
</protein>
<evidence type="ECO:0000256" key="1">
    <source>
        <dbReference type="SAM" id="MobiDB-lite"/>
    </source>
</evidence>
<proteinExistence type="predicted"/>
<comment type="caution">
    <text evidence="2">The sequence shown here is derived from an EMBL/GenBank/DDBJ whole genome shotgun (WGS) entry which is preliminary data.</text>
</comment>
<name>A0AA36I2P6_9DINO</name>
<dbReference type="Proteomes" id="UP001178507">
    <property type="component" value="Unassembled WGS sequence"/>
</dbReference>
<dbReference type="AlphaFoldDB" id="A0AA36I2P6"/>
<sequence>MESLTAVVSHTLAAELAEICTSARQRAAESRRRNAAWLEELPEATVPRKRQKREEDIGEHQAW</sequence>
<feature type="compositionally biased region" description="Basic and acidic residues" evidence="1">
    <location>
        <begin position="52"/>
        <end position="63"/>
    </location>
</feature>